<dbReference type="EMBL" id="JBHSBC010000059">
    <property type="protein sequence ID" value="MFC3986621.1"/>
    <property type="molecule type" value="Genomic_DNA"/>
</dbReference>
<keyword evidence="2" id="KW-1185">Reference proteome</keyword>
<proteinExistence type="predicted"/>
<sequence>MNPTPATPRPSAALLTVLPDLERLLEQTRTTLGPAMNQSRKARDAHGYTEAMRTLLKGMFFMVEATRAGHVGDVAAVHGALREADDVAQAATAAGRMAPAPCWGIWRTPKSRRSPRSS</sequence>
<accession>A0ABV8FFH3</accession>
<organism evidence="1 2">
    <name type="scientific">Streptosporangium jomthongense</name>
    <dbReference type="NCBI Taxonomy" id="1193683"/>
    <lineage>
        <taxon>Bacteria</taxon>
        <taxon>Bacillati</taxon>
        <taxon>Actinomycetota</taxon>
        <taxon>Actinomycetes</taxon>
        <taxon>Streptosporangiales</taxon>
        <taxon>Streptosporangiaceae</taxon>
        <taxon>Streptosporangium</taxon>
    </lineage>
</organism>
<name>A0ABV8FFH3_9ACTN</name>
<protein>
    <submittedName>
        <fullName evidence="1">Uncharacterized protein</fullName>
    </submittedName>
</protein>
<comment type="caution">
    <text evidence="1">The sequence shown here is derived from an EMBL/GenBank/DDBJ whole genome shotgun (WGS) entry which is preliminary data.</text>
</comment>
<dbReference type="Proteomes" id="UP001595698">
    <property type="component" value="Unassembled WGS sequence"/>
</dbReference>
<evidence type="ECO:0000313" key="2">
    <source>
        <dbReference type="Proteomes" id="UP001595698"/>
    </source>
</evidence>
<gene>
    <name evidence="1" type="ORF">ACFOYY_41275</name>
</gene>
<reference evidence="2" key="1">
    <citation type="journal article" date="2019" name="Int. J. Syst. Evol. Microbiol.">
        <title>The Global Catalogue of Microorganisms (GCM) 10K type strain sequencing project: providing services to taxonomists for standard genome sequencing and annotation.</title>
        <authorList>
            <consortium name="The Broad Institute Genomics Platform"/>
            <consortium name="The Broad Institute Genome Sequencing Center for Infectious Disease"/>
            <person name="Wu L."/>
            <person name="Ma J."/>
        </authorList>
    </citation>
    <scope>NUCLEOTIDE SEQUENCE [LARGE SCALE GENOMIC DNA]</scope>
    <source>
        <strain evidence="2">TBRC 7912</strain>
    </source>
</reference>
<evidence type="ECO:0000313" key="1">
    <source>
        <dbReference type="EMBL" id="MFC3986621.1"/>
    </source>
</evidence>
<dbReference type="RefSeq" id="WP_386196972.1">
    <property type="nucleotide sequence ID" value="NZ_JBHSBC010000059.1"/>
</dbReference>